<evidence type="ECO:0000256" key="4">
    <source>
        <dbReference type="ARBA" id="ARBA00022777"/>
    </source>
</evidence>
<feature type="non-terminal residue" evidence="7">
    <location>
        <position position="1"/>
    </location>
</feature>
<protein>
    <recommendedName>
        <fullName evidence="6">Protein kinase domain-containing protein</fullName>
    </recommendedName>
</protein>
<evidence type="ECO:0000256" key="3">
    <source>
        <dbReference type="ARBA" id="ARBA00022741"/>
    </source>
</evidence>
<dbReference type="PROSITE" id="PS50011">
    <property type="entry name" value="PROTEIN_KINASE_DOM"/>
    <property type="match status" value="1"/>
</dbReference>
<dbReference type="GO" id="GO:0005524">
    <property type="term" value="F:ATP binding"/>
    <property type="evidence" value="ECO:0007669"/>
    <property type="project" value="UniProtKB-KW"/>
</dbReference>
<keyword evidence="4" id="KW-0418">Kinase</keyword>
<dbReference type="SUPFAM" id="SSF56112">
    <property type="entry name" value="Protein kinase-like (PK-like)"/>
    <property type="match status" value="1"/>
</dbReference>
<dbReference type="OrthoDB" id="3205605at2759"/>
<dbReference type="Pfam" id="PF00069">
    <property type="entry name" value="Pkinase"/>
    <property type="match status" value="1"/>
</dbReference>
<dbReference type="PANTHER" id="PTHR24355">
    <property type="entry name" value="G PROTEIN-COUPLED RECEPTOR KINASE/RIBOSOMAL PROTEIN S6 KINASE"/>
    <property type="match status" value="1"/>
</dbReference>
<keyword evidence="2" id="KW-0808">Transferase</keyword>
<reference evidence="7" key="1">
    <citation type="submission" date="2020-08" db="EMBL/GenBank/DDBJ databases">
        <title>Genome sequencing and assembly of the red palm weevil Rhynchophorus ferrugineus.</title>
        <authorList>
            <person name="Dias G.B."/>
            <person name="Bergman C.M."/>
            <person name="Manee M."/>
        </authorList>
    </citation>
    <scope>NUCLEOTIDE SEQUENCE</scope>
    <source>
        <strain evidence="7">AA-2017</strain>
        <tissue evidence="7">Whole larva</tissue>
    </source>
</reference>
<dbReference type="InterPro" id="IPR011009">
    <property type="entry name" value="Kinase-like_dom_sf"/>
</dbReference>
<dbReference type="EMBL" id="JAACXV010012954">
    <property type="protein sequence ID" value="KAF7274285.1"/>
    <property type="molecule type" value="Genomic_DNA"/>
</dbReference>
<keyword evidence="8" id="KW-1185">Reference proteome</keyword>
<evidence type="ECO:0000313" key="7">
    <source>
        <dbReference type="EMBL" id="KAF7274285.1"/>
    </source>
</evidence>
<keyword evidence="5" id="KW-0067">ATP-binding</keyword>
<dbReference type="AlphaFoldDB" id="A0A834IAI2"/>
<comment type="caution">
    <text evidence="7">The sequence shown here is derived from an EMBL/GenBank/DDBJ whole genome shotgun (WGS) entry which is preliminary data.</text>
</comment>
<organism evidence="7 8">
    <name type="scientific">Rhynchophorus ferrugineus</name>
    <name type="common">Red palm weevil</name>
    <name type="synonym">Curculio ferrugineus</name>
    <dbReference type="NCBI Taxonomy" id="354439"/>
    <lineage>
        <taxon>Eukaryota</taxon>
        <taxon>Metazoa</taxon>
        <taxon>Ecdysozoa</taxon>
        <taxon>Arthropoda</taxon>
        <taxon>Hexapoda</taxon>
        <taxon>Insecta</taxon>
        <taxon>Pterygota</taxon>
        <taxon>Neoptera</taxon>
        <taxon>Endopterygota</taxon>
        <taxon>Coleoptera</taxon>
        <taxon>Polyphaga</taxon>
        <taxon>Cucujiformia</taxon>
        <taxon>Curculionidae</taxon>
        <taxon>Dryophthorinae</taxon>
        <taxon>Rhynchophorus</taxon>
    </lineage>
</organism>
<name>A0A834IAI2_RHYFE</name>
<sequence>SKESTRTLSSELSRTAWPVSQTESYFLPEFPVAHTQQDNKFESIAEISRGAFGKVYKVNHLGKNETFALKVLSKHKILTENSVKQVKEEVQIQKICGHHPFIVNCVLNWQSRKQLFIGNDQSFFFLNLKPGVSSGKSSFMESTFLW</sequence>
<dbReference type="PANTHER" id="PTHR24355:SF1">
    <property type="entry name" value="RIBOSOMAL PROTEIN S6 KINASE-RELATED PROTEIN"/>
    <property type="match status" value="1"/>
</dbReference>
<keyword evidence="3" id="KW-0547">Nucleotide-binding</keyword>
<feature type="domain" description="Protein kinase" evidence="6">
    <location>
        <begin position="41"/>
        <end position="146"/>
    </location>
</feature>
<gene>
    <name evidence="7" type="ORF">GWI33_013047</name>
</gene>
<dbReference type="GO" id="GO:0004674">
    <property type="term" value="F:protein serine/threonine kinase activity"/>
    <property type="evidence" value="ECO:0007669"/>
    <property type="project" value="UniProtKB-KW"/>
</dbReference>
<dbReference type="Gene3D" id="3.30.200.20">
    <property type="entry name" value="Phosphorylase Kinase, domain 1"/>
    <property type="match status" value="1"/>
</dbReference>
<keyword evidence="1" id="KW-0723">Serine/threonine-protein kinase</keyword>
<accession>A0A834IAI2</accession>
<evidence type="ECO:0000256" key="1">
    <source>
        <dbReference type="ARBA" id="ARBA00022527"/>
    </source>
</evidence>
<dbReference type="InterPro" id="IPR000719">
    <property type="entry name" value="Prot_kinase_dom"/>
</dbReference>
<evidence type="ECO:0000256" key="2">
    <source>
        <dbReference type="ARBA" id="ARBA00022679"/>
    </source>
</evidence>
<evidence type="ECO:0000259" key="6">
    <source>
        <dbReference type="PROSITE" id="PS50011"/>
    </source>
</evidence>
<evidence type="ECO:0000313" key="8">
    <source>
        <dbReference type="Proteomes" id="UP000625711"/>
    </source>
</evidence>
<dbReference type="Proteomes" id="UP000625711">
    <property type="component" value="Unassembled WGS sequence"/>
</dbReference>
<proteinExistence type="predicted"/>
<evidence type="ECO:0000256" key="5">
    <source>
        <dbReference type="ARBA" id="ARBA00022840"/>
    </source>
</evidence>